<dbReference type="EMBL" id="CAMGYJ010000005">
    <property type="protein sequence ID" value="CAI0416488.1"/>
    <property type="molecule type" value="Genomic_DNA"/>
</dbReference>
<protein>
    <submittedName>
        <fullName evidence="1">Uncharacterized protein</fullName>
    </submittedName>
</protein>
<sequence length="276" mass="31041">MCIAGFLWQGHPLYPLLVLHNRDEYHNRPTRAVEWWGGSEEMEDVLGGRDDAAGGTWLACSRGGKVAFLTNVLELHPVPNAKTRGELPLLFLHSCKSPRGFAEELVKEAHHYNGFNLIISDISSNTMVYVSNRPKGGAVVVQDVSPGLHVLTNGKLDSPWPKAQKLEMGFKEQLFKCGEGEVRLKEMARKLMRDRVPACNNRLPGICDVEWELALSSIFVEVNTPKGWCGTRSTIALSVGRNGEVTFDETYLEDGTWKEKTINYRIYNQKLKQLTR</sequence>
<dbReference type="Proteomes" id="UP001154282">
    <property type="component" value="Unassembled WGS sequence"/>
</dbReference>
<evidence type="ECO:0000313" key="2">
    <source>
        <dbReference type="Proteomes" id="UP001154282"/>
    </source>
</evidence>
<reference evidence="1" key="1">
    <citation type="submission" date="2022-08" db="EMBL/GenBank/DDBJ databases">
        <authorList>
            <person name="Gutierrez-Valencia J."/>
        </authorList>
    </citation>
    <scope>NUCLEOTIDE SEQUENCE</scope>
</reference>
<dbReference type="PANTHER" id="PTHR17985">
    <property type="entry name" value="SER/THR-RICH PROTEIN T10 IN DGCR REGION"/>
    <property type="match status" value="1"/>
</dbReference>
<accession>A0AAV0K643</accession>
<dbReference type="PANTHER" id="PTHR17985:SF8">
    <property type="entry name" value="TRANSPORT AND GOLGI ORGANIZATION PROTEIN 2 HOMOLOG"/>
    <property type="match status" value="1"/>
</dbReference>
<organism evidence="1 2">
    <name type="scientific">Linum tenue</name>
    <dbReference type="NCBI Taxonomy" id="586396"/>
    <lineage>
        <taxon>Eukaryota</taxon>
        <taxon>Viridiplantae</taxon>
        <taxon>Streptophyta</taxon>
        <taxon>Embryophyta</taxon>
        <taxon>Tracheophyta</taxon>
        <taxon>Spermatophyta</taxon>
        <taxon>Magnoliopsida</taxon>
        <taxon>eudicotyledons</taxon>
        <taxon>Gunneridae</taxon>
        <taxon>Pentapetalae</taxon>
        <taxon>rosids</taxon>
        <taxon>fabids</taxon>
        <taxon>Malpighiales</taxon>
        <taxon>Linaceae</taxon>
        <taxon>Linum</taxon>
    </lineage>
</organism>
<proteinExistence type="predicted"/>
<comment type="caution">
    <text evidence="1">The sequence shown here is derived from an EMBL/GenBank/DDBJ whole genome shotgun (WGS) entry which is preliminary data.</text>
</comment>
<dbReference type="Pfam" id="PF05742">
    <property type="entry name" value="TANGO2"/>
    <property type="match status" value="1"/>
</dbReference>
<gene>
    <name evidence="1" type="ORF">LITE_LOCUS16982</name>
</gene>
<evidence type="ECO:0000313" key="1">
    <source>
        <dbReference type="EMBL" id="CAI0416488.1"/>
    </source>
</evidence>
<dbReference type="AlphaFoldDB" id="A0AAV0K643"/>
<keyword evidence="2" id="KW-1185">Reference proteome</keyword>
<name>A0AAV0K643_9ROSI</name>
<dbReference type="InterPro" id="IPR008551">
    <property type="entry name" value="TANGO2"/>
</dbReference>